<keyword evidence="4" id="KW-1185">Reference proteome</keyword>
<feature type="transmembrane region" description="Helical" evidence="2">
    <location>
        <begin position="135"/>
        <end position="151"/>
    </location>
</feature>
<keyword evidence="2" id="KW-1133">Transmembrane helix</keyword>
<evidence type="ECO:0000256" key="2">
    <source>
        <dbReference type="SAM" id="Phobius"/>
    </source>
</evidence>
<feature type="transmembrane region" description="Helical" evidence="2">
    <location>
        <begin position="261"/>
        <end position="278"/>
    </location>
</feature>
<dbReference type="Proteomes" id="UP001455088">
    <property type="component" value="Unassembled WGS sequence"/>
</dbReference>
<name>A0ABU9JPA9_9GAMM</name>
<feature type="transmembrane region" description="Helical" evidence="2">
    <location>
        <begin position="163"/>
        <end position="180"/>
    </location>
</feature>
<feature type="transmembrane region" description="Helical" evidence="2">
    <location>
        <begin position="33"/>
        <end position="53"/>
    </location>
</feature>
<feature type="region of interest" description="Disordered" evidence="1">
    <location>
        <begin position="1"/>
        <end position="20"/>
    </location>
</feature>
<sequence length="569" mass="60402">MDDTLMRNASPETASVPVSRPVSAPVPPALTRLLWLAVAAVVAVGVAAMLWLAPRVLYADPWRFTQKLLEMPWPSNVLVSDNGHREILPNLVRHAELSWLHGNQWLQIGTGVLLALATVWLLARIIKADALAPPVRAAATLIGALSIFWLGSQRALTHGNESVHAYLITAALMAGVAVLLRGDRRGAVLAALCGVAATFSFGSGVAVFVGLAAVLVVRRAPLSHWVPLMLGLLVAVGLHLGMGRTGMPSQMALAPLAQLDVLLRWLASPFIYLAWPALDPAAAQQLPFAPVRNAVHSVASGYQWLFGPVMTSRWPHLLVGAVGLGGVLGMTRCSWQRGRSAGAGESVALAMAWFGLAVGGLVALSRWTYFADYPTQLAAPRYVPWSWLFWCGLLLWATVRVGLRRPRPVVWGALLLALVAVPSTAWMAYLGASMQRVANMTATAAAAGVIDPDQTHGESVPGEVQAALPSLRAHGSAMFAWPETRYLQGERTAATASAVPLSAVSVVAVRNLLGGPAWRVEFAARSPAPRLVLQCAGRPVGLAMPLAGHWVGWATGPLDAGCLEALQLR</sequence>
<organism evidence="3 4">
    <name type="scientific">Stenotrophomonas bentonitica</name>
    <dbReference type="NCBI Taxonomy" id="1450134"/>
    <lineage>
        <taxon>Bacteria</taxon>
        <taxon>Pseudomonadati</taxon>
        <taxon>Pseudomonadota</taxon>
        <taxon>Gammaproteobacteria</taxon>
        <taxon>Lysobacterales</taxon>
        <taxon>Lysobacteraceae</taxon>
        <taxon>Stenotrophomonas</taxon>
    </lineage>
</organism>
<feature type="transmembrane region" description="Helical" evidence="2">
    <location>
        <begin position="222"/>
        <end position="240"/>
    </location>
</feature>
<feature type="transmembrane region" description="Helical" evidence="2">
    <location>
        <begin position="347"/>
        <end position="370"/>
    </location>
</feature>
<feature type="transmembrane region" description="Helical" evidence="2">
    <location>
        <begin position="314"/>
        <end position="335"/>
    </location>
</feature>
<feature type="transmembrane region" description="Helical" evidence="2">
    <location>
        <begin position="187"/>
        <end position="216"/>
    </location>
</feature>
<reference evidence="3 4" key="1">
    <citation type="submission" date="2024-04" db="EMBL/GenBank/DDBJ databases">
        <title>Bacterial endophytes with biocontrol capabilities against important plant pathogens.</title>
        <authorList>
            <person name="Alayande K.A."/>
        </authorList>
    </citation>
    <scope>NUCLEOTIDE SEQUENCE [LARGE SCALE GENOMIC DNA]</scope>
    <source>
        <strain evidence="3 4">KV22</strain>
    </source>
</reference>
<proteinExistence type="predicted"/>
<comment type="caution">
    <text evidence="3">The sequence shown here is derived from an EMBL/GenBank/DDBJ whole genome shotgun (WGS) entry which is preliminary data.</text>
</comment>
<feature type="transmembrane region" description="Helical" evidence="2">
    <location>
        <begin position="410"/>
        <end position="432"/>
    </location>
</feature>
<keyword evidence="2" id="KW-0472">Membrane</keyword>
<feature type="transmembrane region" description="Helical" evidence="2">
    <location>
        <begin position="105"/>
        <end position="123"/>
    </location>
</feature>
<evidence type="ECO:0008006" key="5">
    <source>
        <dbReference type="Google" id="ProtNLM"/>
    </source>
</evidence>
<dbReference type="EMBL" id="JBBYHY010000007">
    <property type="protein sequence ID" value="MEL3954653.1"/>
    <property type="molecule type" value="Genomic_DNA"/>
</dbReference>
<gene>
    <name evidence="3" type="ORF">AAE039_13930</name>
</gene>
<protein>
    <recommendedName>
        <fullName evidence="5">Transmembrane protein</fullName>
    </recommendedName>
</protein>
<accession>A0ABU9JPA9</accession>
<evidence type="ECO:0000313" key="3">
    <source>
        <dbReference type="EMBL" id="MEL3954653.1"/>
    </source>
</evidence>
<keyword evidence="2" id="KW-0812">Transmembrane</keyword>
<evidence type="ECO:0000313" key="4">
    <source>
        <dbReference type="Proteomes" id="UP001455088"/>
    </source>
</evidence>
<dbReference type="RefSeq" id="WP_156785745.1">
    <property type="nucleotide sequence ID" value="NZ_JBBYHY010000007.1"/>
</dbReference>
<evidence type="ECO:0000256" key="1">
    <source>
        <dbReference type="SAM" id="MobiDB-lite"/>
    </source>
</evidence>
<feature type="transmembrane region" description="Helical" evidence="2">
    <location>
        <begin position="382"/>
        <end position="403"/>
    </location>
</feature>